<comment type="caution">
    <text evidence="2">The sequence shown here is derived from an EMBL/GenBank/DDBJ whole genome shotgun (WGS) entry which is preliminary data.</text>
</comment>
<keyword evidence="3" id="KW-1185">Reference proteome</keyword>
<gene>
    <name evidence="2" type="ORF">EYF80_028496</name>
</gene>
<evidence type="ECO:0000313" key="3">
    <source>
        <dbReference type="Proteomes" id="UP000314294"/>
    </source>
</evidence>
<evidence type="ECO:0000313" key="2">
    <source>
        <dbReference type="EMBL" id="TNN61293.1"/>
    </source>
</evidence>
<reference evidence="2 3" key="1">
    <citation type="submission" date="2019-03" db="EMBL/GenBank/DDBJ databases">
        <title>First draft genome of Liparis tanakae, snailfish: a comprehensive survey of snailfish specific genes.</title>
        <authorList>
            <person name="Kim W."/>
            <person name="Song I."/>
            <person name="Jeong J.-H."/>
            <person name="Kim D."/>
            <person name="Kim S."/>
            <person name="Ryu S."/>
            <person name="Song J.Y."/>
            <person name="Lee S.K."/>
        </authorList>
    </citation>
    <scope>NUCLEOTIDE SEQUENCE [LARGE SCALE GENOMIC DNA]</scope>
    <source>
        <tissue evidence="2">Muscle</tissue>
    </source>
</reference>
<name>A0A4Z2H8E1_9TELE</name>
<sequence length="106" mass="11717">MTPSSAPCSPSKATEGDLTLRDGVAARRGIDFRARLLGSCRLLLSPDPQPIGVYSFGAMRLEEEEEEEEESSEFSPYFSQNIPVLHTQSNRPHPQAEHVTGLRYGL</sequence>
<accession>A0A4Z2H8E1</accession>
<dbReference type="AlphaFoldDB" id="A0A4Z2H8E1"/>
<protein>
    <submittedName>
        <fullName evidence="2">Uncharacterized protein</fullName>
    </submittedName>
</protein>
<evidence type="ECO:0000256" key="1">
    <source>
        <dbReference type="SAM" id="MobiDB-lite"/>
    </source>
</evidence>
<proteinExistence type="predicted"/>
<organism evidence="2 3">
    <name type="scientific">Liparis tanakae</name>
    <name type="common">Tanaka's snailfish</name>
    <dbReference type="NCBI Taxonomy" id="230148"/>
    <lineage>
        <taxon>Eukaryota</taxon>
        <taxon>Metazoa</taxon>
        <taxon>Chordata</taxon>
        <taxon>Craniata</taxon>
        <taxon>Vertebrata</taxon>
        <taxon>Euteleostomi</taxon>
        <taxon>Actinopterygii</taxon>
        <taxon>Neopterygii</taxon>
        <taxon>Teleostei</taxon>
        <taxon>Neoteleostei</taxon>
        <taxon>Acanthomorphata</taxon>
        <taxon>Eupercaria</taxon>
        <taxon>Perciformes</taxon>
        <taxon>Cottioidei</taxon>
        <taxon>Cottales</taxon>
        <taxon>Liparidae</taxon>
        <taxon>Liparis</taxon>
    </lineage>
</organism>
<dbReference type="EMBL" id="SRLO01000318">
    <property type="protein sequence ID" value="TNN61293.1"/>
    <property type="molecule type" value="Genomic_DNA"/>
</dbReference>
<feature type="region of interest" description="Disordered" evidence="1">
    <location>
        <begin position="85"/>
        <end position="106"/>
    </location>
</feature>
<dbReference type="Proteomes" id="UP000314294">
    <property type="component" value="Unassembled WGS sequence"/>
</dbReference>